<dbReference type="PANTHER" id="PTHR43436">
    <property type="entry name" value="ARAC-FAMILY TRANSCRIPTIONAL REGULATOR"/>
    <property type="match status" value="1"/>
</dbReference>
<reference evidence="5" key="3">
    <citation type="submission" date="2022-11" db="EMBL/GenBank/DDBJ databases">
        <title>Chitin-degrading and fungicidal potential of chitinolytic bacterial strains from marine environment of the Pacific Ocean regions.</title>
        <authorList>
            <person name="Pentekhina I."/>
            <person name="Nedashkovskaya O."/>
            <person name="Seitkalieva A."/>
            <person name="Podvolotskaya A."/>
            <person name="Tekutyeva L."/>
            <person name="Balabanova L."/>
        </authorList>
    </citation>
    <scope>NUCLEOTIDE SEQUENCE</scope>
    <source>
        <strain evidence="5">KMM 6838</strain>
    </source>
</reference>
<evidence type="ECO:0000313" key="6">
    <source>
        <dbReference type="Proteomes" id="UP000076077"/>
    </source>
</evidence>
<name>A0A143HNG8_MICTH</name>
<evidence type="ECO:0000256" key="2">
    <source>
        <dbReference type="ARBA" id="ARBA00023163"/>
    </source>
</evidence>
<evidence type="ECO:0000259" key="3">
    <source>
        <dbReference type="PROSITE" id="PS01124"/>
    </source>
</evidence>
<sequence length="319" mass="35484">MSTKQKLSDVHSWEQEPARQKLAATISRWMPASGMEETTLEGVSLIRADSATSCMSSVYEPSLGFIVQGSKTLQFGDREIAYGPLSYLATSVHLPVLGEVKEASPEQPFFAVKLIIDPQEVTDLVLELGDKAPELKAEFNCPEINCGICVAQMDSGMLDAVSRLVGLLDSPSDAPILAPLARREIIYRALMGEMGARMRKFAVVDSQANRISRVIAVLKDRFTEPLRVRDLAEQANMSESSLYHSFKQVTRMSPLQFQKKLRLHEARRLMLTEGLEAASASYRVGYESPSHFSREYSRMFGAPPRTDVNKLRGEQRVPA</sequence>
<proteinExistence type="predicted"/>
<dbReference type="GO" id="GO:0043565">
    <property type="term" value="F:sequence-specific DNA binding"/>
    <property type="evidence" value="ECO:0007669"/>
    <property type="project" value="InterPro"/>
</dbReference>
<dbReference type="EMBL" id="JAPHQB010000005">
    <property type="protein sequence ID" value="MCX2800991.1"/>
    <property type="molecule type" value="Genomic_DNA"/>
</dbReference>
<dbReference type="Pfam" id="PF06719">
    <property type="entry name" value="AraC_N"/>
    <property type="match status" value="1"/>
</dbReference>
<gene>
    <name evidence="4" type="ORF">A3224_12325</name>
    <name evidence="5" type="ORF">OQJ68_04240</name>
</gene>
<dbReference type="InterPro" id="IPR009057">
    <property type="entry name" value="Homeodomain-like_sf"/>
</dbReference>
<keyword evidence="2" id="KW-0804">Transcription</keyword>
<dbReference type="PANTHER" id="PTHR43436:SF1">
    <property type="entry name" value="TRANSCRIPTIONAL REGULATORY PROTEIN"/>
    <property type="match status" value="1"/>
</dbReference>
<dbReference type="Gene3D" id="1.10.10.60">
    <property type="entry name" value="Homeodomain-like"/>
    <property type="match status" value="1"/>
</dbReference>
<keyword evidence="1" id="KW-0805">Transcription regulation</keyword>
<dbReference type="GeneID" id="76608831"/>
<dbReference type="InterPro" id="IPR018060">
    <property type="entry name" value="HTH_AraC"/>
</dbReference>
<dbReference type="Proteomes" id="UP000076077">
    <property type="component" value="Chromosome"/>
</dbReference>
<dbReference type="KEGG" id="mthd:A3224_12325"/>
<dbReference type="Pfam" id="PF12833">
    <property type="entry name" value="HTH_18"/>
    <property type="match status" value="1"/>
</dbReference>
<dbReference type="GO" id="GO:0003700">
    <property type="term" value="F:DNA-binding transcription factor activity"/>
    <property type="evidence" value="ECO:0007669"/>
    <property type="project" value="InterPro"/>
</dbReference>
<dbReference type="PROSITE" id="PS01124">
    <property type="entry name" value="HTH_ARAC_FAMILY_2"/>
    <property type="match status" value="1"/>
</dbReference>
<reference evidence="4" key="1">
    <citation type="submission" date="2016-03" db="EMBL/GenBank/DDBJ databases">
        <authorList>
            <person name="Ploux O."/>
        </authorList>
    </citation>
    <scope>NUCLEOTIDE SEQUENCE [LARGE SCALE GENOMIC DNA]</scope>
    <source>
        <strain evidence="4">DAU221</strain>
    </source>
</reference>
<evidence type="ECO:0000313" key="5">
    <source>
        <dbReference type="EMBL" id="MCX2800991.1"/>
    </source>
</evidence>
<evidence type="ECO:0000256" key="1">
    <source>
        <dbReference type="ARBA" id="ARBA00023015"/>
    </source>
</evidence>
<keyword evidence="6" id="KW-1185">Reference proteome</keyword>
<feature type="domain" description="HTH araC/xylS-type" evidence="3">
    <location>
        <begin position="212"/>
        <end position="310"/>
    </location>
</feature>
<reference evidence="6" key="2">
    <citation type="submission" date="2016-03" db="EMBL/GenBank/DDBJ databases">
        <authorList>
            <person name="Lee Y.-S."/>
            <person name="Choi Y.-L."/>
        </authorList>
    </citation>
    <scope>NUCLEOTIDE SEQUENCE [LARGE SCALE GENOMIC DNA]</scope>
    <source>
        <strain evidence="6">DAU221</strain>
    </source>
</reference>
<dbReference type="SMART" id="SM00342">
    <property type="entry name" value="HTH_ARAC"/>
    <property type="match status" value="1"/>
</dbReference>
<dbReference type="OrthoDB" id="34150at2"/>
<dbReference type="Proteomes" id="UP001209730">
    <property type="component" value="Unassembled WGS sequence"/>
</dbReference>
<accession>A0A143HNG8</accession>
<dbReference type="EMBL" id="CP014864">
    <property type="protein sequence ID" value="AMX03259.1"/>
    <property type="molecule type" value="Genomic_DNA"/>
</dbReference>
<dbReference type="SUPFAM" id="SSF46689">
    <property type="entry name" value="Homeodomain-like"/>
    <property type="match status" value="2"/>
</dbReference>
<protein>
    <submittedName>
        <fullName evidence="4">AraC family transcriptional regulator</fullName>
    </submittedName>
</protein>
<dbReference type="AlphaFoldDB" id="A0A143HNG8"/>
<dbReference type="RefSeq" id="WP_067155103.1">
    <property type="nucleotide sequence ID" value="NZ_CP014864.1"/>
</dbReference>
<organism evidence="4 6">
    <name type="scientific">Microbulbifer thermotolerans</name>
    <dbReference type="NCBI Taxonomy" id="252514"/>
    <lineage>
        <taxon>Bacteria</taxon>
        <taxon>Pseudomonadati</taxon>
        <taxon>Pseudomonadota</taxon>
        <taxon>Gammaproteobacteria</taxon>
        <taxon>Cellvibrionales</taxon>
        <taxon>Microbulbiferaceae</taxon>
        <taxon>Microbulbifer</taxon>
    </lineage>
</organism>
<evidence type="ECO:0000313" key="4">
    <source>
        <dbReference type="EMBL" id="AMX03259.1"/>
    </source>
</evidence>
<dbReference type="InterPro" id="IPR009594">
    <property type="entry name" value="Tscrpt_reg_HTH_AraC_N"/>
</dbReference>